<dbReference type="RefSeq" id="WP_336436895.1">
    <property type="nucleotide sequence ID" value="NZ_JBAWKS010000002.1"/>
</dbReference>
<dbReference type="EMBL" id="JBAWKS010000002">
    <property type="protein sequence ID" value="MEI4552023.1"/>
    <property type="molecule type" value="Genomic_DNA"/>
</dbReference>
<comment type="caution">
    <text evidence="1">The sequence shown here is derived from an EMBL/GenBank/DDBJ whole genome shotgun (WGS) entry which is preliminary data.</text>
</comment>
<dbReference type="Proteomes" id="UP001382455">
    <property type="component" value="Unassembled WGS sequence"/>
</dbReference>
<organism evidence="1 2">
    <name type="scientific">Pseudoalteromonas spongiae</name>
    <dbReference type="NCBI Taxonomy" id="298657"/>
    <lineage>
        <taxon>Bacteria</taxon>
        <taxon>Pseudomonadati</taxon>
        <taxon>Pseudomonadota</taxon>
        <taxon>Gammaproteobacteria</taxon>
        <taxon>Alteromonadales</taxon>
        <taxon>Pseudoalteromonadaceae</taxon>
        <taxon>Pseudoalteromonas</taxon>
    </lineage>
</organism>
<evidence type="ECO:0000313" key="1">
    <source>
        <dbReference type="EMBL" id="MEI4552023.1"/>
    </source>
</evidence>
<name>A0ABU8EYH0_9GAMM</name>
<evidence type="ECO:0000313" key="2">
    <source>
        <dbReference type="Proteomes" id="UP001382455"/>
    </source>
</evidence>
<reference evidence="1 2" key="1">
    <citation type="submission" date="2023-12" db="EMBL/GenBank/DDBJ databases">
        <title>Friends and Foes: Symbiotic and Algicidal bacterial influence on Karenia brevis blooms.</title>
        <authorList>
            <person name="Fei C."/>
            <person name="Mohamed A.R."/>
            <person name="Booker A."/>
            <person name="Arshad M."/>
            <person name="Klass S."/>
            <person name="Ahn S."/>
            <person name="Gilbert P.M."/>
            <person name="Heil C.A."/>
            <person name="Martinez J.M."/>
            <person name="Amin S.A."/>
        </authorList>
    </citation>
    <scope>NUCLEOTIDE SEQUENCE [LARGE SCALE GENOMIC DNA]</scope>
    <source>
        <strain evidence="1 2">CE15</strain>
    </source>
</reference>
<proteinExistence type="predicted"/>
<gene>
    <name evidence="1" type="ORF">WAE96_20265</name>
</gene>
<protein>
    <submittedName>
        <fullName evidence="1">Uncharacterized protein</fullName>
    </submittedName>
</protein>
<keyword evidence="2" id="KW-1185">Reference proteome</keyword>
<accession>A0ABU8EYH0</accession>
<sequence>MKIAFNKAIAVTLLFVITSTLLLNILMTEYIGWTKKLACYDKCETLGFESCVLKTSKSDIHQHQCNGINNNDIIVLVLN</sequence>